<organism evidence="1 2">
    <name type="scientific">Lusitaniella coriacea LEGE 07157</name>
    <dbReference type="NCBI Taxonomy" id="945747"/>
    <lineage>
        <taxon>Bacteria</taxon>
        <taxon>Bacillati</taxon>
        <taxon>Cyanobacteriota</taxon>
        <taxon>Cyanophyceae</taxon>
        <taxon>Spirulinales</taxon>
        <taxon>Lusitaniellaceae</taxon>
        <taxon>Lusitaniella</taxon>
    </lineage>
</organism>
<name>A0A8J7J3C1_9CYAN</name>
<dbReference type="AlphaFoldDB" id="A0A8J7J3C1"/>
<protein>
    <submittedName>
        <fullName evidence="1">Sporadic carbohydrate cluster protein, TIGR04323 family</fullName>
    </submittedName>
</protein>
<dbReference type="EMBL" id="JADEWZ010000018">
    <property type="protein sequence ID" value="MBE9116884.1"/>
    <property type="molecule type" value="Genomic_DNA"/>
</dbReference>
<dbReference type="InterPro" id="IPR027610">
    <property type="entry name" value="SpoChClust_LIC12192"/>
</dbReference>
<sequence>MSEKFGYRGYIGSRPVRGTSYPHRVQNLVIRDYANRRKLPYKLSATEYAMSGCYMMLADVVTELPSLDGIILFSLFMLPQRPQRRREIYDRVLTEKCQLHAALEAMVLADKNDIEHFEETIEVAFTLPHAPMRSYYPKTGKIDEKDSFWKALNQTID</sequence>
<gene>
    <name evidence="1" type="ORF">IQ249_13335</name>
</gene>
<dbReference type="NCBIfam" id="TIGR04323">
    <property type="entry name" value="SpoChoClust_1"/>
    <property type="match status" value="1"/>
</dbReference>
<proteinExistence type="predicted"/>
<keyword evidence="2" id="KW-1185">Reference proteome</keyword>
<comment type="caution">
    <text evidence="1">The sequence shown here is derived from an EMBL/GenBank/DDBJ whole genome shotgun (WGS) entry which is preliminary data.</text>
</comment>
<evidence type="ECO:0000313" key="1">
    <source>
        <dbReference type="EMBL" id="MBE9116884.1"/>
    </source>
</evidence>
<dbReference type="Proteomes" id="UP000654482">
    <property type="component" value="Unassembled WGS sequence"/>
</dbReference>
<evidence type="ECO:0000313" key="2">
    <source>
        <dbReference type="Proteomes" id="UP000654482"/>
    </source>
</evidence>
<accession>A0A8J7J3C1</accession>
<reference evidence="1" key="1">
    <citation type="submission" date="2020-10" db="EMBL/GenBank/DDBJ databases">
        <authorList>
            <person name="Castelo-Branco R."/>
            <person name="Eusebio N."/>
            <person name="Adriana R."/>
            <person name="Vieira A."/>
            <person name="Brugerolle De Fraissinette N."/>
            <person name="Rezende De Castro R."/>
            <person name="Schneider M.P."/>
            <person name="Vasconcelos V."/>
            <person name="Leao P.N."/>
        </authorList>
    </citation>
    <scope>NUCLEOTIDE SEQUENCE</scope>
    <source>
        <strain evidence="1">LEGE 07157</strain>
    </source>
</reference>
<dbReference type="RefSeq" id="WP_194029973.1">
    <property type="nucleotide sequence ID" value="NZ_JADEWZ010000018.1"/>
</dbReference>